<feature type="domain" description="Peptidase M24" evidence="4">
    <location>
        <begin position="146"/>
        <end position="349"/>
    </location>
</feature>
<gene>
    <name evidence="6" type="ordered locus">Cmaq_1652</name>
</gene>
<dbReference type="CDD" id="cd01092">
    <property type="entry name" value="APP-like"/>
    <property type="match status" value="1"/>
</dbReference>
<dbReference type="PANTHER" id="PTHR46112:SF2">
    <property type="entry name" value="XAA-PRO AMINOPEPTIDASE P-RELATED"/>
    <property type="match status" value="1"/>
</dbReference>
<comment type="similarity">
    <text evidence="3">Belongs to the peptidase M24B family.</text>
</comment>
<evidence type="ECO:0000256" key="1">
    <source>
        <dbReference type="ARBA" id="ARBA00022723"/>
    </source>
</evidence>
<dbReference type="InterPro" id="IPR036005">
    <property type="entry name" value="Creatinase/aminopeptidase-like"/>
</dbReference>
<organism evidence="6 7">
    <name type="scientific">Caldivirga maquilingensis (strain ATCC 700844 / DSM 13496 / JCM 10307 / IC-167)</name>
    <dbReference type="NCBI Taxonomy" id="397948"/>
    <lineage>
        <taxon>Archaea</taxon>
        <taxon>Thermoproteota</taxon>
        <taxon>Thermoprotei</taxon>
        <taxon>Thermoproteales</taxon>
        <taxon>Thermoproteaceae</taxon>
        <taxon>Caldivirga</taxon>
    </lineage>
</organism>
<proteinExistence type="inferred from homology"/>
<dbReference type="GO" id="GO:0016787">
    <property type="term" value="F:hydrolase activity"/>
    <property type="evidence" value="ECO:0007669"/>
    <property type="project" value="UniProtKB-KW"/>
</dbReference>
<dbReference type="OrthoDB" id="1346at2157"/>
<accession>A8MA04</accession>
<evidence type="ECO:0000256" key="2">
    <source>
        <dbReference type="ARBA" id="ARBA00022801"/>
    </source>
</evidence>
<evidence type="ECO:0000259" key="5">
    <source>
        <dbReference type="Pfam" id="PF01321"/>
    </source>
</evidence>
<dbReference type="Pfam" id="PF01321">
    <property type="entry name" value="Creatinase_N"/>
    <property type="match status" value="1"/>
</dbReference>
<dbReference type="KEGG" id="cma:Cmaq_1652"/>
<keyword evidence="2" id="KW-0378">Hydrolase</keyword>
<dbReference type="GO" id="GO:0046872">
    <property type="term" value="F:metal ion binding"/>
    <property type="evidence" value="ECO:0007669"/>
    <property type="project" value="UniProtKB-KW"/>
</dbReference>
<evidence type="ECO:0000313" key="7">
    <source>
        <dbReference type="Proteomes" id="UP000001137"/>
    </source>
</evidence>
<evidence type="ECO:0000256" key="3">
    <source>
        <dbReference type="RuleBase" id="RU000590"/>
    </source>
</evidence>
<protein>
    <submittedName>
        <fullName evidence="6">Peptidase M24</fullName>
    </submittedName>
</protein>
<dbReference type="SUPFAM" id="SSF55920">
    <property type="entry name" value="Creatinase/aminopeptidase"/>
    <property type="match status" value="1"/>
</dbReference>
<dbReference type="InterPro" id="IPR050659">
    <property type="entry name" value="Peptidase_M24B"/>
</dbReference>
<dbReference type="InterPro" id="IPR000994">
    <property type="entry name" value="Pept_M24"/>
</dbReference>
<reference evidence="6 7" key="1">
    <citation type="submission" date="2007-10" db="EMBL/GenBank/DDBJ databases">
        <title>Complete sequence of Caldivirga maquilingensis IC-167.</title>
        <authorList>
            <consortium name="US DOE Joint Genome Institute"/>
            <person name="Copeland A."/>
            <person name="Lucas S."/>
            <person name="Lapidus A."/>
            <person name="Barry K."/>
            <person name="Glavina del Rio T."/>
            <person name="Dalin E."/>
            <person name="Tice H."/>
            <person name="Pitluck S."/>
            <person name="Saunders E."/>
            <person name="Brettin T."/>
            <person name="Bruce D."/>
            <person name="Detter J.C."/>
            <person name="Han C."/>
            <person name="Schmutz J."/>
            <person name="Larimer F."/>
            <person name="Land M."/>
            <person name="Hauser L."/>
            <person name="Kyrpides N."/>
            <person name="Ivanova N."/>
            <person name="Biddle J.F."/>
            <person name="Zhang Z."/>
            <person name="Fitz-Gibbon S.T."/>
            <person name="Lowe T.M."/>
            <person name="Saltikov C."/>
            <person name="House C.H."/>
            <person name="Richardson P."/>
        </authorList>
    </citation>
    <scope>NUCLEOTIDE SEQUENCE [LARGE SCALE GENOMIC DNA]</scope>
    <source>
        <strain evidence="7">ATCC 700844 / DSM 13496 / JCM 10307 / IC-167</strain>
    </source>
</reference>
<dbReference type="eggNOG" id="arCOG01000">
    <property type="taxonomic scope" value="Archaea"/>
</dbReference>
<dbReference type="InterPro" id="IPR029149">
    <property type="entry name" value="Creatin/AminoP/Spt16_N"/>
</dbReference>
<dbReference type="InterPro" id="IPR001131">
    <property type="entry name" value="Peptidase_M24B_aminopep-P_CS"/>
</dbReference>
<dbReference type="PROSITE" id="PS00491">
    <property type="entry name" value="PROLINE_PEPTIDASE"/>
    <property type="match status" value="1"/>
</dbReference>
<name>A8MA04_CALMQ</name>
<keyword evidence="7" id="KW-1185">Reference proteome</keyword>
<dbReference type="InterPro" id="IPR000587">
    <property type="entry name" value="Creatinase_N"/>
</dbReference>
<dbReference type="Proteomes" id="UP000001137">
    <property type="component" value="Chromosome"/>
</dbReference>
<sequence>MIGDKLSRVRSLIKDKGATALILTNPSNMGYLLGYEDGLLAYIDDSVIKVIAPLLDRERARELVNGKADVVAYSGYKLPIEGDVIWGSDELIKVIASWIKPGSSILIDDSSRQFIRKALDTVNAKPIDASADILEARAVKTPEEVELIKGAINITLKVLKELYGMRITGMSERDLAAYIYHGLISYGGDEAAFNPIVGSGPNAAKPHHTHSDRRIGVNETVVIDIGARYRLYCSDLTRTLVTGSLEGKLKDAYNAVIEASRRAISIIKPGVKASDVDAAARGVISEYGFAWGFIHSLGHGVGVEVHERPAIGPSSNDVLREGNVITIEPGIYIKDVGGIRVENMVLVTENGAEVLTRDEYAYV</sequence>
<dbReference type="RefSeq" id="WP_012186694.1">
    <property type="nucleotide sequence ID" value="NC_009954.1"/>
</dbReference>
<dbReference type="EMBL" id="CP000852">
    <property type="protein sequence ID" value="ABW02475.1"/>
    <property type="molecule type" value="Genomic_DNA"/>
</dbReference>
<dbReference type="SUPFAM" id="SSF53092">
    <property type="entry name" value="Creatinase/prolidase N-terminal domain"/>
    <property type="match status" value="1"/>
</dbReference>
<dbReference type="GeneID" id="5709845"/>
<evidence type="ECO:0000313" key="6">
    <source>
        <dbReference type="EMBL" id="ABW02475.1"/>
    </source>
</evidence>
<dbReference type="HOGENOM" id="CLU_017266_4_2_2"/>
<evidence type="ECO:0000259" key="4">
    <source>
        <dbReference type="Pfam" id="PF00557"/>
    </source>
</evidence>
<dbReference type="PANTHER" id="PTHR46112">
    <property type="entry name" value="AMINOPEPTIDASE"/>
    <property type="match status" value="1"/>
</dbReference>
<dbReference type="Pfam" id="PF00557">
    <property type="entry name" value="Peptidase_M24"/>
    <property type="match status" value="1"/>
</dbReference>
<dbReference type="Gene3D" id="3.90.230.10">
    <property type="entry name" value="Creatinase/methionine aminopeptidase superfamily"/>
    <property type="match status" value="1"/>
</dbReference>
<dbReference type="AlphaFoldDB" id="A8MA04"/>
<feature type="domain" description="Creatinase N-terminal" evidence="5">
    <location>
        <begin position="6"/>
        <end position="139"/>
    </location>
</feature>
<keyword evidence="1 3" id="KW-0479">Metal-binding</keyword>
<dbReference type="Gene3D" id="3.40.350.10">
    <property type="entry name" value="Creatinase/prolidase N-terminal domain"/>
    <property type="match status" value="1"/>
</dbReference>
<dbReference type="STRING" id="397948.Cmaq_1652"/>